<evidence type="ECO:0000313" key="2">
    <source>
        <dbReference type="EMBL" id="KAK9132307.1"/>
    </source>
</evidence>
<dbReference type="AlphaFoldDB" id="A0AAP0P5Y9"/>
<keyword evidence="1" id="KW-0175">Coiled coil</keyword>
<reference evidence="2 3" key="1">
    <citation type="submission" date="2024-01" db="EMBL/GenBank/DDBJ databases">
        <title>Genome assemblies of Stephania.</title>
        <authorList>
            <person name="Yang L."/>
        </authorList>
    </citation>
    <scope>NUCLEOTIDE SEQUENCE [LARGE SCALE GENOMIC DNA]</scope>
    <source>
        <strain evidence="2">JXDWG</strain>
        <tissue evidence="2">Leaf</tissue>
    </source>
</reference>
<gene>
    <name evidence="2" type="ORF">Scep_011835</name>
</gene>
<organism evidence="2 3">
    <name type="scientific">Stephania cephalantha</name>
    <dbReference type="NCBI Taxonomy" id="152367"/>
    <lineage>
        <taxon>Eukaryota</taxon>
        <taxon>Viridiplantae</taxon>
        <taxon>Streptophyta</taxon>
        <taxon>Embryophyta</taxon>
        <taxon>Tracheophyta</taxon>
        <taxon>Spermatophyta</taxon>
        <taxon>Magnoliopsida</taxon>
        <taxon>Ranunculales</taxon>
        <taxon>Menispermaceae</taxon>
        <taxon>Menispermoideae</taxon>
        <taxon>Cissampelideae</taxon>
        <taxon>Stephania</taxon>
    </lineage>
</organism>
<keyword evidence="3" id="KW-1185">Reference proteome</keyword>
<evidence type="ECO:0000256" key="1">
    <source>
        <dbReference type="SAM" id="Coils"/>
    </source>
</evidence>
<name>A0AAP0P5Y9_9MAGN</name>
<protein>
    <submittedName>
        <fullName evidence="2">Uncharacterized protein</fullName>
    </submittedName>
</protein>
<feature type="coiled-coil region" evidence="1">
    <location>
        <begin position="6"/>
        <end position="33"/>
    </location>
</feature>
<proteinExistence type="predicted"/>
<sequence length="183" mass="21175">MHAFELRHIQRQCQHIQQKLEELEVEYAKEVALKDDFELAEDDDDIIFDFDEPPKSDGDNCDFVKDKIVFRDNGVVIAVILRSMIPQVIKAVNDEPSMVETITGDGDVFINSFSLMVKAPNIIPQRSITSSGDEFVQTLFFELRENDKDLDHRGYVREIDSDIKFKEDFFSLSEENYANENLC</sequence>
<dbReference type="EMBL" id="JBBNAG010000005">
    <property type="protein sequence ID" value="KAK9132307.1"/>
    <property type="molecule type" value="Genomic_DNA"/>
</dbReference>
<accession>A0AAP0P5Y9</accession>
<comment type="caution">
    <text evidence="2">The sequence shown here is derived from an EMBL/GenBank/DDBJ whole genome shotgun (WGS) entry which is preliminary data.</text>
</comment>
<dbReference type="Proteomes" id="UP001419268">
    <property type="component" value="Unassembled WGS sequence"/>
</dbReference>
<evidence type="ECO:0000313" key="3">
    <source>
        <dbReference type="Proteomes" id="UP001419268"/>
    </source>
</evidence>